<evidence type="ECO:0000256" key="3">
    <source>
        <dbReference type="ARBA" id="ARBA00022801"/>
    </source>
</evidence>
<dbReference type="AlphaFoldDB" id="A0AAN8PC40"/>
<dbReference type="Pfam" id="PF00648">
    <property type="entry name" value="Peptidase_C2"/>
    <property type="match status" value="1"/>
</dbReference>
<dbReference type="Gene3D" id="3.90.70.10">
    <property type="entry name" value="Cysteine proteinases"/>
    <property type="match status" value="1"/>
</dbReference>
<dbReference type="Pfam" id="PF01067">
    <property type="entry name" value="Calpain_III"/>
    <property type="match status" value="1"/>
</dbReference>
<dbReference type="InterPro" id="IPR022684">
    <property type="entry name" value="Calpain_cysteine_protease"/>
</dbReference>
<dbReference type="Proteomes" id="UP001347796">
    <property type="component" value="Unassembled WGS sequence"/>
</dbReference>
<dbReference type="GO" id="GO:0005509">
    <property type="term" value="F:calcium ion binding"/>
    <property type="evidence" value="ECO:0007669"/>
    <property type="project" value="InterPro"/>
</dbReference>
<reference evidence="10 11" key="1">
    <citation type="submission" date="2024-01" db="EMBL/GenBank/DDBJ databases">
        <title>The genome of the rayed Mediterranean limpet Patella caerulea (Linnaeus, 1758).</title>
        <authorList>
            <person name="Anh-Thu Weber A."/>
            <person name="Halstead-Nussloch G."/>
        </authorList>
    </citation>
    <scope>NUCLEOTIDE SEQUENCE [LARGE SCALE GENOMIC DNA]</scope>
    <source>
        <strain evidence="10">AATW-2023a</strain>
        <tissue evidence="10">Whole specimen</tissue>
    </source>
</reference>
<dbReference type="InterPro" id="IPR000169">
    <property type="entry name" value="Pept_cys_AS"/>
</dbReference>
<dbReference type="SUPFAM" id="SSF54001">
    <property type="entry name" value="Cysteine proteinases"/>
    <property type="match status" value="1"/>
</dbReference>
<feature type="domain" description="Calpain catalytic" evidence="8">
    <location>
        <begin position="26"/>
        <end position="330"/>
    </location>
</feature>
<dbReference type="GO" id="GO:0006508">
    <property type="term" value="P:proteolysis"/>
    <property type="evidence" value="ECO:0007669"/>
    <property type="project" value="UniProtKB-KW"/>
</dbReference>
<dbReference type="InterPro" id="IPR036213">
    <property type="entry name" value="Calpain_III_sf"/>
</dbReference>
<dbReference type="PANTHER" id="PTHR10183">
    <property type="entry name" value="CALPAIN"/>
    <property type="match status" value="1"/>
</dbReference>
<dbReference type="SMART" id="SM00720">
    <property type="entry name" value="calpain_III"/>
    <property type="match status" value="1"/>
</dbReference>
<dbReference type="PROSITE" id="PS50222">
    <property type="entry name" value="EF_HAND_2"/>
    <property type="match status" value="1"/>
</dbReference>
<dbReference type="SMART" id="SM00230">
    <property type="entry name" value="CysPc"/>
    <property type="match status" value="1"/>
</dbReference>
<dbReference type="PANTHER" id="PTHR10183:SF433">
    <property type="entry name" value="CALPAIN-A-RELATED"/>
    <property type="match status" value="1"/>
</dbReference>
<evidence type="ECO:0000313" key="11">
    <source>
        <dbReference type="Proteomes" id="UP001347796"/>
    </source>
</evidence>
<feature type="active site" evidence="6 7">
    <location>
        <position position="271"/>
    </location>
</feature>
<feature type="active site" evidence="6 7">
    <location>
        <position position="84"/>
    </location>
</feature>
<keyword evidence="5" id="KW-0106">Calcium</keyword>
<keyword evidence="4 7" id="KW-0788">Thiol protease</keyword>
<dbReference type="Pfam" id="PF13202">
    <property type="entry name" value="EF-hand_5"/>
    <property type="match status" value="2"/>
</dbReference>
<name>A0AAN8PC40_PATCE</name>
<dbReference type="CDD" id="cd00044">
    <property type="entry name" value="CysPc"/>
    <property type="match status" value="1"/>
</dbReference>
<dbReference type="PRINTS" id="PR00704">
    <property type="entry name" value="CALPAIN"/>
</dbReference>
<dbReference type="InterPro" id="IPR002048">
    <property type="entry name" value="EF_hand_dom"/>
</dbReference>
<evidence type="ECO:0000259" key="9">
    <source>
        <dbReference type="PROSITE" id="PS50222"/>
    </source>
</evidence>
<dbReference type="InterPro" id="IPR018247">
    <property type="entry name" value="EF_Hand_1_Ca_BS"/>
</dbReference>
<evidence type="ECO:0000256" key="2">
    <source>
        <dbReference type="ARBA" id="ARBA00022670"/>
    </source>
</evidence>
<dbReference type="Gene3D" id="1.10.238.10">
    <property type="entry name" value="EF-hand"/>
    <property type="match status" value="1"/>
</dbReference>
<evidence type="ECO:0000256" key="4">
    <source>
        <dbReference type="ARBA" id="ARBA00022807"/>
    </source>
</evidence>
<dbReference type="InterPro" id="IPR038765">
    <property type="entry name" value="Papain-like_cys_pep_sf"/>
</dbReference>
<dbReference type="PROSITE" id="PS50203">
    <property type="entry name" value="CALPAIN_CAT"/>
    <property type="match status" value="1"/>
</dbReference>
<dbReference type="GO" id="GO:0004198">
    <property type="term" value="F:calcium-dependent cysteine-type endopeptidase activity"/>
    <property type="evidence" value="ECO:0007669"/>
    <property type="project" value="InterPro"/>
</dbReference>
<keyword evidence="11" id="KW-1185">Reference proteome</keyword>
<dbReference type="PROSITE" id="PS00018">
    <property type="entry name" value="EF_HAND_1"/>
    <property type="match status" value="1"/>
</dbReference>
<dbReference type="GO" id="GO:0005737">
    <property type="term" value="C:cytoplasm"/>
    <property type="evidence" value="ECO:0007669"/>
    <property type="project" value="TreeGrafter"/>
</dbReference>
<dbReference type="InterPro" id="IPR022683">
    <property type="entry name" value="Calpain_III"/>
</dbReference>
<evidence type="ECO:0000313" key="10">
    <source>
        <dbReference type="EMBL" id="KAK6170021.1"/>
    </source>
</evidence>
<keyword evidence="3 7" id="KW-0378">Hydrolase</keyword>
<accession>A0AAN8PC40</accession>
<dbReference type="SUPFAM" id="SSF49758">
    <property type="entry name" value="Calpain large subunit, middle domain (domain III)"/>
    <property type="match status" value="1"/>
</dbReference>
<dbReference type="InterPro" id="IPR022682">
    <property type="entry name" value="Calpain_domain_III"/>
</dbReference>
<comment type="caution">
    <text evidence="10">The sequence shown here is derived from an EMBL/GenBank/DDBJ whole genome shotgun (WGS) entry which is preliminary data.</text>
</comment>
<evidence type="ECO:0000256" key="1">
    <source>
        <dbReference type="ARBA" id="ARBA00007623"/>
    </source>
</evidence>
<sequence length="694" mass="79668">MATNGFVRPSSQFNDIRYQCLKSGKKFVDADFPPNDRSIYVNGRGRGQYGQIFWKRPGEIVRRPRYVVGDVARHDMDQGGLGDCWFIAAAAILCTSHRNMFERVVPLDQDFDRNYAGIFRFNFWWYGEWVEVIIDDYLPTDGRRLKFGKNREHVDEFWCALLEKAYAKLRGSYEGIDGGKIQDALVDFTGGIGEVIDLKHKNKIPRNLFHLLHKSIAMNSMVGASIARPSGATQSEIELTNGLYMGHAYSITGIREVPFGRKSAHLLRLRNPWGRGEWKGPWSDSSPEMRSLPPAVKRDLETGVQDDGEFWMTYGDVIDQFDEIELCHLQPDALTEEIAADEHTTPWNVTVYHDAWKRGITAGGCGNQPYQDLYWINPQFFIKLSLQDEDSRDGECTLIVSLTEKEKNNQSKIAIGFDIYKMRSPELRPLNGERASRNAMLLAERSGQYQFYREVTRRFEFSPGVYAIVPSTFKPNVEANFLLRLYTEKAAESGILDDVNPDPVVSPVTPSIPPVVTPTYNIITELFLQYSGRDKRLDYKELGYFIKTVSYKEFGEQLTFNEEACRSLITCMDRNRSGFIDAEETQKMWKEITAYREVFRQFDRNRSGAVDGSELEFMFSKLGFPIHKSIMQSILRRYGGRQSTLSLNDFVIVICKLVLMFGIFQDHRDKTRSGGPDEVAQFTLNEFLQYSMFC</sequence>
<gene>
    <name evidence="10" type="ORF">SNE40_018512</name>
</gene>
<evidence type="ECO:0000256" key="5">
    <source>
        <dbReference type="ARBA" id="ARBA00022837"/>
    </source>
</evidence>
<dbReference type="Gene3D" id="2.60.120.380">
    <property type="match status" value="1"/>
</dbReference>
<evidence type="ECO:0000256" key="6">
    <source>
        <dbReference type="PIRSR" id="PIRSR622684-1"/>
    </source>
</evidence>
<dbReference type="SMART" id="SM00054">
    <property type="entry name" value="EFh"/>
    <property type="match status" value="2"/>
</dbReference>
<feature type="active site" evidence="6 7">
    <location>
        <position position="247"/>
    </location>
</feature>
<dbReference type="FunFam" id="3.90.70.10:FF:000001">
    <property type="entry name" value="Calpain-1 catalytic subunit"/>
    <property type="match status" value="1"/>
</dbReference>
<dbReference type="EMBL" id="JAZGQO010000014">
    <property type="protein sequence ID" value="KAK6170021.1"/>
    <property type="molecule type" value="Genomic_DNA"/>
</dbReference>
<dbReference type="PROSITE" id="PS00139">
    <property type="entry name" value="THIOL_PROTEASE_CYS"/>
    <property type="match status" value="1"/>
</dbReference>
<organism evidence="10 11">
    <name type="scientific">Patella caerulea</name>
    <name type="common">Rayed Mediterranean limpet</name>
    <dbReference type="NCBI Taxonomy" id="87958"/>
    <lineage>
        <taxon>Eukaryota</taxon>
        <taxon>Metazoa</taxon>
        <taxon>Spiralia</taxon>
        <taxon>Lophotrochozoa</taxon>
        <taxon>Mollusca</taxon>
        <taxon>Gastropoda</taxon>
        <taxon>Patellogastropoda</taxon>
        <taxon>Patelloidea</taxon>
        <taxon>Patellidae</taxon>
        <taxon>Patella</taxon>
    </lineage>
</organism>
<protein>
    <submittedName>
        <fullName evidence="10">Uncharacterized protein</fullName>
    </submittedName>
</protein>
<feature type="domain" description="EF-hand" evidence="9">
    <location>
        <begin position="590"/>
        <end position="625"/>
    </location>
</feature>
<keyword evidence="2 7" id="KW-0645">Protease</keyword>
<dbReference type="InterPro" id="IPR001300">
    <property type="entry name" value="Peptidase_C2_calpain_cat"/>
</dbReference>
<comment type="similarity">
    <text evidence="1">Belongs to the peptidase C2 family.</text>
</comment>
<dbReference type="SUPFAM" id="SSF47473">
    <property type="entry name" value="EF-hand"/>
    <property type="match status" value="1"/>
</dbReference>
<proteinExistence type="inferred from homology"/>
<evidence type="ECO:0000256" key="7">
    <source>
        <dbReference type="PROSITE-ProRule" id="PRU00239"/>
    </source>
</evidence>
<evidence type="ECO:0000259" key="8">
    <source>
        <dbReference type="PROSITE" id="PS50203"/>
    </source>
</evidence>
<dbReference type="InterPro" id="IPR011992">
    <property type="entry name" value="EF-hand-dom_pair"/>
</dbReference>